<protein>
    <submittedName>
        <fullName evidence="2">Uncharacterized protein</fullName>
    </submittedName>
</protein>
<reference evidence="2 3" key="1">
    <citation type="submission" date="2014-11" db="EMBL/GenBank/DDBJ databases">
        <authorList>
            <person name="Zhu J."/>
            <person name="Qi W."/>
            <person name="Song R."/>
        </authorList>
    </citation>
    <scope>NUCLEOTIDE SEQUENCE [LARGE SCALE GENOMIC DNA]</scope>
</reference>
<dbReference type="Proteomes" id="UP000041254">
    <property type="component" value="Unassembled WGS sequence"/>
</dbReference>
<proteinExistence type="predicted"/>
<feature type="signal peptide" evidence="1">
    <location>
        <begin position="1"/>
        <end position="22"/>
    </location>
</feature>
<gene>
    <name evidence="2" type="ORF">Vbra_20619</name>
</gene>
<dbReference type="AlphaFoldDB" id="A0A0G4EPH4"/>
<evidence type="ECO:0000256" key="1">
    <source>
        <dbReference type="SAM" id="SignalP"/>
    </source>
</evidence>
<dbReference type="InParanoid" id="A0A0G4EPH4"/>
<organism evidence="2 3">
    <name type="scientific">Vitrella brassicaformis (strain CCMP3155)</name>
    <dbReference type="NCBI Taxonomy" id="1169540"/>
    <lineage>
        <taxon>Eukaryota</taxon>
        <taxon>Sar</taxon>
        <taxon>Alveolata</taxon>
        <taxon>Colpodellida</taxon>
        <taxon>Vitrellaceae</taxon>
        <taxon>Vitrella</taxon>
    </lineage>
</organism>
<name>A0A0G4EPH4_VITBC</name>
<evidence type="ECO:0000313" key="2">
    <source>
        <dbReference type="EMBL" id="CEL99339.1"/>
    </source>
</evidence>
<dbReference type="VEuPathDB" id="CryptoDB:Vbra_20619"/>
<keyword evidence="3" id="KW-1185">Reference proteome</keyword>
<dbReference type="EMBL" id="CDMY01000278">
    <property type="protein sequence ID" value="CEL99339.1"/>
    <property type="molecule type" value="Genomic_DNA"/>
</dbReference>
<keyword evidence="1" id="KW-0732">Signal</keyword>
<dbReference type="PhylomeDB" id="A0A0G4EPH4"/>
<sequence length="326" mass="38139">MALPISLASFLAILSLLTIGAAFTSPQLLRNRSPGSRASSRQPLTRHHVITELNVPPFIRNVTRPIWRPIRRLGRFIFLVCNQQTPRRRITKLQQDEESLEKVLSSAMQGLVLDKDKEMDELRLYLSMELGSLNTLMLFESFVEHALLNSGYQHGFTMDACRKKDTAGRIEALWRIALERPIDQKIDWRLRLLLDAHDKYCKDDRSFVDFYVDLWREISKPEHKIENTGEPVYITTKQEDFSGALCYDDRCSKWRRDLHQVRAENARRREENEGIKRKNEGRKKEKKIPLVELLDEPEYLCEQCKTKVVFAGSRDEVRQWADQPIT</sequence>
<feature type="chain" id="PRO_5005187640" evidence="1">
    <location>
        <begin position="23"/>
        <end position="326"/>
    </location>
</feature>
<accession>A0A0G4EPH4</accession>
<evidence type="ECO:0000313" key="3">
    <source>
        <dbReference type="Proteomes" id="UP000041254"/>
    </source>
</evidence>